<dbReference type="Gene3D" id="1.10.520.20">
    <property type="entry name" value="N-terminal domain of the delta subunit of the F1F0-ATP synthase"/>
    <property type="match status" value="1"/>
</dbReference>
<dbReference type="EMBL" id="JAVAMQ010000003">
    <property type="protein sequence ID" value="MDP5306444.1"/>
    <property type="molecule type" value="Genomic_DNA"/>
</dbReference>
<keyword evidence="8" id="KW-1003">Cell membrane</keyword>
<dbReference type="NCBIfam" id="NF004402">
    <property type="entry name" value="PRK05758.2-2"/>
    <property type="match status" value="1"/>
</dbReference>
<proteinExistence type="inferred from homology"/>
<evidence type="ECO:0000256" key="8">
    <source>
        <dbReference type="HAMAP-Rule" id="MF_01416"/>
    </source>
</evidence>
<dbReference type="NCBIfam" id="NF004406">
    <property type="entry name" value="PRK05758.3-2"/>
    <property type="match status" value="1"/>
</dbReference>
<comment type="function">
    <text evidence="8">This protein is part of the stalk that links CF(0) to CF(1). It either transmits conformational changes from CF(0) to CF(1) or is implicated in proton conduction.</text>
</comment>
<protein>
    <recommendedName>
        <fullName evidence="8">ATP synthase subunit delta</fullName>
    </recommendedName>
    <alternativeName>
        <fullName evidence="8">ATP synthase F(1) sector subunit delta</fullName>
    </alternativeName>
    <alternativeName>
        <fullName evidence="8">F-type ATPase subunit delta</fullName>
        <shortName evidence="8">F-ATPase subunit delta</shortName>
    </alternativeName>
</protein>
<dbReference type="Proteomes" id="UP001224997">
    <property type="component" value="Unassembled WGS sequence"/>
</dbReference>
<dbReference type="InterPro" id="IPR000711">
    <property type="entry name" value="ATPase_OSCP/dsu"/>
</dbReference>
<comment type="subcellular location">
    <subcellularLocation>
        <location evidence="8">Cell membrane</location>
        <topology evidence="8">Peripheral membrane protein</topology>
    </subcellularLocation>
    <subcellularLocation>
        <location evidence="1">Membrane</location>
    </subcellularLocation>
</comment>
<gene>
    <name evidence="8" type="primary">atpH</name>
    <name evidence="9" type="ORF">Q5Y72_05005</name>
</gene>
<accession>A0ABT9J9D9</accession>
<evidence type="ECO:0000256" key="7">
    <source>
        <dbReference type="ARBA" id="ARBA00023310"/>
    </source>
</evidence>
<dbReference type="SUPFAM" id="SSF47928">
    <property type="entry name" value="N-terminal domain of the delta subunit of the F1F0-ATP synthase"/>
    <property type="match status" value="1"/>
</dbReference>
<keyword evidence="3 8" id="KW-0375">Hydrogen ion transport</keyword>
<evidence type="ECO:0000256" key="2">
    <source>
        <dbReference type="ARBA" id="ARBA00022448"/>
    </source>
</evidence>
<dbReference type="HAMAP" id="MF_01416">
    <property type="entry name" value="ATP_synth_delta_bact"/>
    <property type="match status" value="1"/>
</dbReference>
<evidence type="ECO:0000256" key="4">
    <source>
        <dbReference type="ARBA" id="ARBA00023065"/>
    </source>
</evidence>
<comment type="similarity">
    <text evidence="8">Belongs to the ATPase delta chain family.</text>
</comment>
<name>A0ABT9J9D9_9RHOB</name>
<keyword evidence="10" id="KW-1185">Reference proteome</keyword>
<dbReference type="Pfam" id="PF00213">
    <property type="entry name" value="OSCP"/>
    <property type="match status" value="1"/>
</dbReference>
<dbReference type="NCBIfam" id="TIGR01145">
    <property type="entry name" value="ATP_synt_delta"/>
    <property type="match status" value="1"/>
</dbReference>
<reference evidence="9 10" key="1">
    <citation type="submission" date="2023-08" db="EMBL/GenBank/DDBJ databases">
        <authorList>
            <person name="Park J.-S."/>
        </authorList>
    </citation>
    <scope>NUCLEOTIDE SEQUENCE [LARGE SCALE GENOMIC DNA]</scope>
    <source>
        <strain evidence="9 10">2205BS29-5</strain>
    </source>
</reference>
<keyword evidence="6 8" id="KW-0139">CF(1)</keyword>
<dbReference type="PANTHER" id="PTHR11910">
    <property type="entry name" value="ATP SYNTHASE DELTA CHAIN"/>
    <property type="match status" value="1"/>
</dbReference>
<evidence type="ECO:0000313" key="9">
    <source>
        <dbReference type="EMBL" id="MDP5306444.1"/>
    </source>
</evidence>
<organism evidence="9 10">
    <name type="scientific">Paracoccus spongiarum</name>
    <dbReference type="NCBI Taxonomy" id="3064387"/>
    <lineage>
        <taxon>Bacteria</taxon>
        <taxon>Pseudomonadati</taxon>
        <taxon>Pseudomonadota</taxon>
        <taxon>Alphaproteobacteria</taxon>
        <taxon>Rhodobacterales</taxon>
        <taxon>Paracoccaceae</taxon>
        <taxon>Paracoccus</taxon>
    </lineage>
</organism>
<evidence type="ECO:0000256" key="3">
    <source>
        <dbReference type="ARBA" id="ARBA00022781"/>
    </source>
</evidence>
<keyword evidence="4 8" id="KW-0406">Ion transport</keyword>
<keyword evidence="5 8" id="KW-0472">Membrane</keyword>
<evidence type="ECO:0000256" key="5">
    <source>
        <dbReference type="ARBA" id="ARBA00023136"/>
    </source>
</evidence>
<evidence type="ECO:0000256" key="1">
    <source>
        <dbReference type="ARBA" id="ARBA00004370"/>
    </source>
</evidence>
<dbReference type="InterPro" id="IPR026015">
    <property type="entry name" value="ATP_synth_OSCP/delta_N_sf"/>
</dbReference>
<comment type="function">
    <text evidence="8">F(1)F(0) ATP synthase produces ATP from ADP in the presence of a proton or sodium gradient. F-type ATPases consist of two structural domains, F(1) containing the extramembraneous catalytic core and F(0) containing the membrane proton channel, linked together by a central stalk and a peripheral stalk. During catalysis, ATP synthesis in the catalytic domain of F(1) is coupled via a rotary mechanism of the central stalk subunits to proton translocation.</text>
</comment>
<keyword evidence="7 8" id="KW-0066">ATP synthesis</keyword>
<sequence length="186" mass="19959">MANSVSMSHSIAGRYAQAVFDIVKEQGGLEALARETGDLGAALADSAELRDLISSPLYSRDQQSRAIGALGEKMGLSATLANTMQLMARNRRLFVLPQLVRQLQALIAEERGEVTAEVTSAIALTDDQQARLRDTLAQKSGKTVKLNTRVDEGLIGGMIVKLGSQMIDSSIRSKLASLQNTMKEVG</sequence>
<comment type="caution">
    <text evidence="9">The sequence shown here is derived from an EMBL/GenBank/DDBJ whole genome shotgun (WGS) entry which is preliminary data.</text>
</comment>
<dbReference type="RefSeq" id="WP_305962292.1">
    <property type="nucleotide sequence ID" value="NZ_JAVAMQ010000003.1"/>
</dbReference>
<evidence type="ECO:0000256" key="6">
    <source>
        <dbReference type="ARBA" id="ARBA00023196"/>
    </source>
</evidence>
<evidence type="ECO:0000313" key="10">
    <source>
        <dbReference type="Proteomes" id="UP001224997"/>
    </source>
</evidence>
<dbReference type="PRINTS" id="PR00125">
    <property type="entry name" value="ATPASEDELTA"/>
</dbReference>
<keyword evidence="2 8" id="KW-0813">Transport</keyword>